<dbReference type="InterPro" id="IPR009057">
    <property type="entry name" value="Homeodomain-like_sf"/>
</dbReference>
<evidence type="ECO:0000259" key="9">
    <source>
        <dbReference type="PROSITE" id="PS01124"/>
    </source>
</evidence>
<comment type="caution">
    <text evidence="11">The sequence shown here is derived from an EMBL/GenBank/DDBJ whole genome shotgun (WGS) entry which is preliminary data.</text>
</comment>
<organism evidence="11 12">
    <name type="scientific">Paenibacillus residui</name>
    <dbReference type="NCBI Taxonomy" id="629724"/>
    <lineage>
        <taxon>Bacteria</taxon>
        <taxon>Bacillati</taxon>
        <taxon>Bacillota</taxon>
        <taxon>Bacilli</taxon>
        <taxon>Bacillales</taxon>
        <taxon>Paenibacillaceae</taxon>
        <taxon>Paenibacillus</taxon>
    </lineage>
</organism>
<evidence type="ECO:0000256" key="2">
    <source>
        <dbReference type="ARBA" id="ARBA00022490"/>
    </source>
</evidence>
<keyword evidence="4" id="KW-0902">Two-component regulatory system</keyword>
<evidence type="ECO:0000259" key="10">
    <source>
        <dbReference type="PROSITE" id="PS50110"/>
    </source>
</evidence>
<evidence type="ECO:0000256" key="5">
    <source>
        <dbReference type="ARBA" id="ARBA00023015"/>
    </source>
</evidence>
<feature type="modified residue" description="4-aspartylphosphate" evidence="8">
    <location>
        <position position="55"/>
    </location>
</feature>
<dbReference type="Proteomes" id="UP001597120">
    <property type="component" value="Unassembled WGS sequence"/>
</dbReference>
<protein>
    <submittedName>
        <fullName evidence="11">Response regulator</fullName>
    </submittedName>
</protein>
<dbReference type="PANTHER" id="PTHR42713:SF3">
    <property type="entry name" value="TRANSCRIPTIONAL REGULATORY PROTEIN HPTR"/>
    <property type="match status" value="1"/>
</dbReference>
<dbReference type="SMART" id="SM00342">
    <property type="entry name" value="HTH_ARAC"/>
    <property type="match status" value="1"/>
</dbReference>
<dbReference type="InterPro" id="IPR001789">
    <property type="entry name" value="Sig_transdc_resp-reg_receiver"/>
</dbReference>
<dbReference type="PROSITE" id="PS01124">
    <property type="entry name" value="HTH_ARAC_FAMILY_2"/>
    <property type="match status" value="1"/>
</dbReference>
<dbReference type="SMART" id="SM00448">
    <property type="entry name" value="REC"/>
    <property type="match status" value="1"/>
</dbReference>
<dbReference type="PROSITE" id="PS50110">
    <property type="entry name" value="RESPONSE_REGULATORY"/>
    <property type="match status" value="1"/>
</dbReference>
<feature type="domain" description="HTH araC/xylS-type" evidence="9">
    <location>
        <begin position="148"/>
        <end position="247"/>
    </location>
</feature>
<dbReference type="Gene3D" id="1.10.10.60">
    <property type="entry name" value="Homeodomain-like"/>
    <property type="match status" value="2"/>
</dbReference>
<evidence type="ECO:0000313" key="12">
    <source>
        <dbReference type="Proteomes" id="UP001597120"/>
    </source>
</evidence>
<keyword evidence="12" id="KW-1185">Reference proteome</keyword>
<feature type="domain" description="Response regulatory" evidence="10">
    <location>
        <begin position="3"/>
        <end position="120"/>
    </location>
</feature>
<evidence type="ECO:0000256" key="7">
    <source>
        <dbReference type="ARBA" id="ARBA00023163"/>
    </source>
</evidence>
<evidence type="ECO:0000256" key="8">
    <source>
        <dbReference type="PROSITE-ProRule" id="PRU00169"/>
    </source>
</evidence>
<dbReference type="Pfam" id="PF12833">
    <property type="entry name" value="HTH_18"/>
    <property type="match status" value="1"/>
</dbReference>
<evidence type="ECO:0000256" key="1">
    <source>
        <dbReference type="ARBA" id="ARBA00004496"/>
    </source>
</evidence>
<proteinExistence type="predicted"/>
<evidence type="ECO:0000313" key="11">
    <source>
        <dbReference type="EMBL" id="MFD0871955.1"/>
    </source>
</evidence>
<dbReference type="EMBL" id="JBHTIU010000094">
    <property type="protein sequence ID" value="MFD0871955.1"/>
    <property type="molecule type" value="Genomic_DNA"/>
</dbReference>
<dbReference type="PROSITE" id="PS00041">
    <property type="entry name" value="HTH_ARAC_FAMILY_1"/>
    <property type="match status" value="1"/>
</dbReference>
<gene>
    <name evidence="11" type="ORF">ACFQ03_22760</name>
</gene>
<dbReference type="InterPro" id="IPR018062">
    <property type="entry name" value="HTH_AraC-typ_CS"/>
</dbReference>
<sequence length="254" mass="29082">MLNVMLVDDERVVKKTIRILIETETEGIRIVAEASDGREALQALEFYTPDVVITDIRMPGMSGLTLMQEMSRRQIQTDFVILSGYGDFQYAQTAIRCGAADYILKPIDPDYFVAMLQQLKHKRQSRPATVEPVHEPQAIGENKHPMIKEVLSVMASRYSDPKLSLGEVADDFGITPNYLGTLFKKVTGESFIRYLTRLRIEQAKRYLQKPFIKVYEIGHSVGFEDYSHFAKTFRKLNGCSPTEYRNEMVNQWNG</sequence>
<dbReference type="InterPro" id="IPR018060">
    <property type="entry name" value="HTH_AraC"/>
</dbReference>
<dbReference type="Gene3D" id="3.40.50.2300">
    <property type="match status" value="1"/>
</dbReference>
<dbReference type="SUPFAM" id="SSF52172">
    <property type="entry name" value="CheY-like"/>
    <property type="match status" value="1"/>
</dbReference>
<dbReference type="PANTHER" id="PTHR42713">
    <property type="entry name" value="HISTIDINE KINASE-RELATED"/>
    <property type="match status" value="1"/>
</dbReference>
<comment type="subcellular location">
    <subcellularLocation>
        <location evidence="1">Cytoplasm</location>
    </subcellularLocation>
</comment>
<dbReference type="CDD" id="cd17536">
    <property type="entry name" value="REC_YesN-like"/>
    <property type="match status" value="1"/>
</dbReference>
<reference evidence="12" key="1">
    <citation type="journal article" date="2019" name="Int. J. Syst. Evol. Microbiol.">
        <title>The Global Catalogue of Microorganisms (GCM) 10K type strain sequencing project: providing services to taxonomists for standard genome sequencing and annotation.</title>
        <authorList>
            <consortium name="The Broad Institute Genomics Platform"/>
            <consortium name="The Broad Institute Genome Sequencing Center for Infectious Disease"/>
            <person name="Wu L."/>
            <person name="Ma J."/>
        </authorList>
    </citation>
    <scope>NUCLEOTIDE SEQUENCE [LARGE SCALE GENOMIC DNA]</scope>
    <source>
        <strain evidence="12">CCUG 57263</strain>
    </source>
</reference>
<dbReference type="InterPro" id="IPR011006">
    <property type="entry name" value="CheY-like_superfamily"/>
</dbReference>
<accession>A0ABW3DIH5</accession>
<dbReference type="InterPro" id="IPR020449">
    <property type="entry name" value="Tscrpt_reg_AraC-type_HTH"/>
</dbReference>
<evidence type="ECO:0000256" key="3">
    <source>
        <dbReference type="ARBA" id="ARBA00022553"/>
    </source>
</evidence>
<dbReference type="InterPro" id="IPR051552">
    <property type="entry name" value="HptR"/>
</dbReference>
<evidence type="ECO:0000256" key="6">
    <source>
        <dbReference type="ARBA" id="ARBA00023125"/>
    </source>
</evidence>
<keyword evidence="5" id="KW-0805">Transcription regulation</keyword>
<keyword evidence="3 8" id="KW-0597">Phosphoprotein</keyword>
<dbReference type="SUPFAM" id="SSF46689">
    <property type="entry name" value="Homeodomain-like"/>
    <property type="match status" value="2"/>
</dbReference>
<keyword evidence="6" id="KW-0238">DNA-binding</keyword>
<keyword evidence="7" id="KW-0804">Transcription</keyword>
<name>A0ABW3DIH5_9BACL</name>
<dbReference type="PRINTS" id="PR00032">
    <property type="entry name" value="HTHARAC"/>
</dbReference>
<evidence type="ECO:0000256" key="4">
    <source>
        <dbReference type="ARBA" id="ARBA00023012"/>
    </source>
</evidence>
<keyword evidence="2" id="KW-0963">Cytoplasm</keyword>
<dbReference type="RefSeq" id="WP_379291201.1">
    <property type="nucleotide sequence ID" value="NZ_JBHTIU010000094.1"/>
</dbReference>
<dbReference type="Pfam" id="PF00072">
    <property type="entry name" value="Response_reg"/>
    <property type="match status" value="1"/>
</dbReference>